<comment type="similarity">
    <text evidence="1">Belongs to the cyclin family. Cyclin Y subfamily.</text>
</comment>
<dbReference type="Gene3D" id="1.10.472.10">
    <property type="entry name" value="Cyclin-like"/>
    <property type="match status" value="1"/>
</dbReference>
<dbReference type="EMBL" id="ML136725">
    <property type="protein sequence ID" value="RVE55441.1"/>
    <property type="molecule type" value="Genomic_DNA"/>
</dbReference>
<dbReference type="CDD" id="cd20540">
    <property type="entry name" value="CYCLIN_CCNY_like"/>
    <property type="match status" value="1"/>
</dbReference>
<proteinExistence type="inferred from homology"/>
<evidence type="ECO:0000259" key="3">
    <source>
        <dbReference type="Pfam" id="PF00134"/>
    </source>
</evidence>
<dbReference type="InterPro" id="IPR036915">
    <property type="entry name" value="Cyclin-like_sf"/>
</dbReference>
<accession>A0A437BZ13</accession>
<dbReference type="InterPro" id="IPR006671">
    <property type="entry name" value="Cyclin_N"/>
</dbReference>
<reference evidence="4 5" key="2">
    <citation type="submission" date="2019-01" db="EMBL/GenBank/DDBJ databases">
        <title>A chromosome length genome reference of the Java medaka (oryzias javanicus).</title>
        <authorList>
            <person name="Herpin A."/>
            <person name="Takehana Y."/>
            <person name="Naruse K."/>
            <person name="Ansai S."/>
            <person name="Kawaguchi M."/>
        </authorList>
    </citation>
    <scope>NUCLEOTIDE SEQUENCE [LARGE SCALE GENOMIC DNA]</scope>
    <source>
        <strain evidence="4">RS831</strain>
        <tissue evidence="4">Whole body</tissue>
    </source>
</reference>
<evidence type="ECO:0000313" key="4">
    <source>
        <dbReference type="EMBL" id="RVE55441.1"/>
    </source>
</evidence>
<gene>
    <name evidence="4" type="ORF">OJAV_G00236310</name>
</gene>
<sequence>MGSTTSCCVSASPKFRRNAHSRLESDQQESDLSREETGCNLQHISDRENIDELNIEYNPSDHPKASTIFLSKSQNEEGPHRNVQDKRKSLFINNKSEVPLDYNQHDPDQKQIYRFVRTLFSAAQLTAECAIVTLVYLERLLTYAEIHICPGNWKRIVLGAILLASKVWDDQAVWNVDYCQILKDMEVEMQVLPGIKPLDDRKKKYWEKDQKFIVVGGGGGGGASQATVAPSPAAKLHLCLPASVTVVLLSSVIPFM</sequence>
<feature type="compositionally biased region" description="Basic and acidic residues" evidence="2">
    <location>
        <begin position="21"/>
        <end position="37"/>
    </location>
</feature>
<reference evidence="4 5" key="1">
    <citation type="submission" date="2018-11" db="EMBL/GenBank/DDBJ databases">
        <authorList>
            <person name="Lopez-Roques C."/>
            <person name="Donnadieu C."/>
            <person name="Bouchez O."/>
            <person name="Klopp C."/>
            <person name="Cabau C."/>
            <person name="Zahm M."/>
        </authorList>
    </citation>
    <scope>NUCLEOTIDE SEQUENCE [LARGE SCALE GENOMIC DNA]</scope>
    <source>
        <strain evidence="4">RS831</strain>
        <tissue evidence="4">Whole body</tissue>
    </source>
</reference>
<evidence type="ECO:0000256" key="1">
    <source>
        <dbReference type="ARBA" id="ARBA00005463"/>
    </source>
</evidence>
<evidence type="ECO:0000313" key="5">
    <source>
        <dbReference type="Proteomes" id="UP000283210"/>
    </source>
</evidence>
<organism evidence="4 5">
    <name type="scientific">Oryzias javanicus</name>
    <name type="common">Javanese ricefish</name>
    <name type="synonym">Aplocheilus javanicus</name>
    <dbReference type="NCBI Taxonomy" id="123683"/>
    <lineage>
        <taxon>Eukaryota</taxon>
        <taxon>Metazoa</taxon>
        <taxon>Chordata</taxon>
        <taxon>Craniata</taxon>
        <taxon>Vertebrata</taxon>
        <taxon>Euteleostomi</taxon>
        <taxon>Actinopterygii</taxon>
        <taxon>Neopterygii</taxon>
        <taxon>Teleostei</taxon>
        <taxon>Neoteleostei</taxon>
        <taxon>Acanthomorphata</taxon>
        <taxon>Ovalentaria</taxon>
        <taxon>Atherinomorphae</taxon>
        <taxon>Beloniformes</taxon>
        <taxon>Adrianichthyidae</taxon>
        <taxon>Oryziinae</taxon>
        <taxon>Oryzias</taxon>
    </lineage>
</organism>
<dbReference type="Pfam" id="PF00134">
    <property type="entry name" value="Cyclin_N"/>
    <property type="match status" value="1"/>
</dbReference>
<name>A0A437BZ13_ORYJA</name>
<feature type="region of interest" description="Disordered" evidence="2">
    <location>
        <begin position="1"/>
        <end position="41"/>
    </location>
</feature>
<feature type="domain" description="Cyclin N-terminal" evidence="3">
    <location>
        <begin position="109"/>
        <end position="184"/>
    </location>
</feature>
<keyword evidence="5" id="KW-1185">Reference proteome</keyword>
<dbReference type="Proteomes" id="UP000283210">
    <property type="component" value="Unassembled WGS sequence"/>
</dbReference>
<dbReference type="PANTHER" id="PTHR14248">
    <property type="entry name" value="CYCLIN Y, ISOFORM A"/>
    <property type="match status" value="1"/>
</dbReference>
<protein>
    <recommendedName>
        <fullName evidence="3">Cyclin N-terminal domain-containing protein</fullName>
    </recommendedName>
</protein>
<dbReference type="OrthoDB" id="10250320at2759"/>
<dbReference type="SUPFAM" id="SSF47954">
    <property type="entry name" value="Cyclin-like"/>
    <property type="match status" value="1"/>
</dbReference>
<evidence type="ECO:0000256" key="2">
    <source>
        <dbReference type="SAM" id="MobiDB-lite"/>
    </source>
</evidence>
<dbReference type="AlphaFoldDB" id="A0A437BZ13"/>